<organism evidence="2 3">
    <name type="scientific">Thermosporothrix hazakensis</name>
    <dbReference type="NCBI Taxonomy" id="644383"/>
    <lineage>
        <taxon>Bacteria</taxon>
        <taxon>Bacillati</taxon>
        <taxon>Chloroflexota</taxon>
        <taxon>Ktedonobacteria</taxon>
        <taxon>Ktedonobacterales</taxon>
        <taxon>Thermosporotrichaceae</taxon>
        <taxon>Thermosporothrix</taxon>
    </lineage>
</organism>
<keyword evidence="1" id="KW-1133">Transmembrane helix</keyword>
<feature type="transmembrane region" description="Helical" evidence="1">
    <location>
        <begin position="100"/>
        <end position="117"/>
    </location>
</feature>
<evidence type="ECO:0000313" key="3">
    <source>
        <dbReference type="Proteomes" id="UP000248806"/>
    </source>
</evidence>
<comment type="caution">
    <text evidence="2">The sequence shown here is derived from an EMBL/GenBank/DDBJ whole genome shotgun (WGS) entry which is preliminary data.</text>
</comment>
<dbReference type="Proteomes" id="UP000248806">
    <property type="component" value="Unassembled WGS sequence"/>
</dbReference>
<dbReference type="EMBL" id="QKUF01000002">
    <property type="protein sequence ID" value="PZW34222.1"/>
    <property type="molecule type" value="Genomic_DNA"/>
</dbReference>
<keyword evidence="1" id="KW-0472">Membrane</keyword>
<name>A0A326UB60_THEHA</name>
<keyword evidence="1" id="KW-0812">Transmembrane</keyword>
<reference evidence="2 3" key="1">
    <citation type="submission" date="2018-06" db="EMBL/GenBank/DDBJ databases">
        <title>Genomic Encyclopedia of Archaeal and Bacterial Type Strains, Phase II (KMG-II): from individual species to whole genera.</title>
        <authorList>
            <person name="Goeker M."/>
        </authorList>
    </citation>
    <scope>NUCLEOTIDE SEQUENCE [LARGE SCALE GENOMIC DNA]</scope>
    <source>
        <strain evidence="2 3">ATCC BAA-1881</strain>
    </source>
</reference>
<sequence>MKKQAAASRSSIPESLKHRSPGLLHWLQPLQKCFRLFPVIKGSAATGLSLYPSSVGSGNAKGAICLDGKIAVCKIVPLLMEQGLRGGGDDCCMRGWPHHTILLAEIVQVILYSLLFFL</sequence>
<proteinExistence type="predicted"/>
<keyword evidence="3" id="KW-1185">Reference proteome</keyword>
<dbReference type="AlphaFoldDB" id="A0A326UB60"/>
<evidence type="ECO:0000256" key="1">
    <source>
        <dbReference type="SAM" id="Phobius"/>
    </source>
</evidence>
<gene>
    <name evidence="2" type="ORF">EI42_01059</name>
</gene>
<protein>
    <submittedName>
        <fullName evidence="2">Uncharacterized protein</fullName>
    </submittedName>
</protein>
<accession>A0A326UB60</accession>
<evidence type="ECO:0000313" key="2">
    <source>
        <dbReference type="EMBL" id="PZW34222.1"/>
    </source>
</evidence>